<proteinExistence type="predicted"/>
<dbReference type="Proteomes" id="UP000231259">
    <property type="component" value="Unassembled WGS sequence"/>
</dbReference>
<accession>A0A2G8RL13</accession>
<protein>
    <submittedName>
        <fullName evidence="1">Uncharacterized protein</fullName>
    </submittedName>
</protein>
<organism evidence="1 2">
    <name type="scientific">Puniceibacterium antarcticum</name>
    <dbReference type="NCBI Taxonomy" id="1206336"/>
    <lineage>
        <taxon>Bacteria</taxon>
        <taxon>Pseudomonadati</taxon>
        <taxon>Pseudomonadota</taxon>
        <taxon>Alphaproteobacteria</taxon>
        <taxon>Rhodobacterales</taxon>
        <taxon>Paracoccaceae</taxon>
        <taxon>Puniceibacterium</taxon>
    </lineage>
</organism>
<gene>
    <name evidence="1" type="ORF">P775_00310</name>
</gene>
<reference evidence="1 2" key="1">
    <citation type="submission" date="2013-09" db="EMBL/GenBank/DDBJ databases">
        <title>Genome sequencing of Phaeobacter antarcticus sp. nov. SM1211.</title>
        <authorList>
            <person name="Zhang X.-Y."/>
            <person name="Liu C."/>
            <person name="Chen X.-L."/>
            <person name="Xie B.-B."/>
            <person name="Qin Q.-L."/>
            <person name="Rong J.-C."/>
            <person name="Zhang Y.-Z."/>
        </authorList>
    </citation>
    <scope>NUCLEOTIDE SEQUENCE [LARGE SCALE GENOMIC DNA]</scope>
    <source>
        <strain evidence="1 2">SM1211</strain>
    </source>
</reference>
<name>A0A2G8RL13_9RHOB</name>
<keyword evidence="2" id="KW-1185">Reference proteome</keyword>
<sequence>MTGAAAALLTTSRLATPAIPQPRLFDSGRDADFFLFLQNVGLIVPFGQIEGSHALALHIRQRPGHGTGQCGQQLQRCECLHLVTLAI</sequence>
<dbReference type="EMBL" id="AWWI01000008">
    <property type="protein sequence ID" value="PIL22240.1"/>
    <property type="molecule type" value="Genomic_DNA"/>
</dbReference>
<dbReference type="AlphaFoldDB" id="A0A2G8RL13"/>
<evidence type="ECO:0000313" key="2">
    <source>
        <dbReference type="Proteomes" id="UP000231259"/>
    </source>
</evidence>
<comment type="caution">
    <text evidence="1">The sequence shown here is derived from an EMBL/GenBank/DDBJ whole genome shotgun (WGS) entry which is preliminary data.</text>
</comment>
<evidence type="ECO:0000313" key="1">
    <source>
        <dbReference type="EMBL" id="PIL22240.1"/>
    </source>
</evidence>